<organism evidence="3">
    <name type="scientific">Caenorhabditis brenneri</name>
    <name type="common">Nematode worm</name>
    <dbReference type="NCBI Taxonomy" id="135651"/>
    <lineage>
        <taxon>Eukaryota</taxon>
        <taxon>Metazoa</taxon>
        <taxon>Ecdysozoa</taxon>
        <taxon>Nematoda</taxon>
        <taxon>Chromadorea</taxon>
        <taxon>Rhabditida</taxon>
        <taxon>Rhabditina</taxon>
        <taxon>Rhabditomorpha</taxon>
        <taxon>Rhabditoidea</taxon>
        <taxon>Rhabditidae</taxon>
        <taxon>Peloderinae</taxon>
        <taxon>Caenorhabditis</taxon>
    </lineage>
</organism>
<dbReference type="InParanoid" id="G0N5A5"/>
<accession>G0N5A5</accession>
<feature type="region of interest" description="Disordered" evidence="1">
    <location>
        <begin position="48"/>
        <end position="73"/>
    </location>
</feature>
<sequence length="73" mass="8174">MVTGCLKNWTIKTVLISSLRTKKSTLVVIAKIIRDISKFLLPIDTNASETDNINSVDNDDDSGETLPQKRRLE</sequence>
<proteinExistence type="predicted"/>
<dbReference type="Proteomes" id="UP000008068">
    <property type="component" value="Unassembled WGS sequence"/>
</dbReference>
<evidence type="ECO:0000313" key="2">
    <source>
        <dbReference type="EMBL" id="EGT52977.1"/>
    </source>
</evidence>
<keyword evidence="3" id="KW-1185">Reference proteome</keyword>
<evidence type="ECO:0000256" key="1">
    <source>
        <dbReference type="SAM" id="MobiDB-lite"/>
    </source>
</evidence>
<dbReference type="EMBL" id="GL379839">
    <property type="protein sequence ID" value="EGT52977.1"/>
    <property type="molecule type" value="Genomic_DNA"/>
</dbReference>
<evidence type="ECO:0000313" key="3">
    <source>
        <dbReference type="Proteomes" id="UP000008068"/>
    </source>
</evidence>
<reference evidence="3" key="1">
    <citation type="submission" date="2011-07" db="EMBL/GenBank/DDBJ databases">
        <authorList>
            <consortium name="Caenorhabditis brenneri Sequencing and Analysis Consortium"/>
            <person name="Wilson R.K."/>
        </authorList>
    </citation>
    <scope>NUCLEOTIDE SEQUENCE [LARGE SCALE GENOMIC DNA]</scope>
    <source>
        <strain evidence="3">PB2801</strain>
    </source>
</reference>
<dbReference type="HOGENOM" id="CLU_2706992_0_0_1"/>
<protein>
    <submittedName>
        <fullName evidence="2">Uncharacterized protein</fullName>
    </submittedName>
</protein>
<gene>
    <name evidence="2" type="ORF">CAEBREN_10851</name>
</gene>
<dbReference type="AlphaFoldDB" id="G0N5A5"/>
<name>G0N5A5_CAEBE</name>